<evidence type="ECO:0000313" key="2">
    <source>
        <dbReference type="EMBL" id="OUS45958.1"/>
    </source>
</evidence>
<reference evidence="2" key="1">
    <citation type="submission" date="2017-04" db="EMBL/GenBank/DDBJ databases">
        <title>Population genomics of picophytoplankton unveils novel chromosome hypervariability.</title>
        <authorList>
            <consortium name="DOE Joint Genome Institute"/>
            <person name="Blanc-Mathieu R."/>
            <person name="Krasovec M."/>
            <person name="Hebrard M."/>
            <person name="Yau S."/>
            <person name="Desgranges E."/>
            <person name="Martin J."/>
            <person name="Schackwitz W."/>
            <person name="Kuo A."/>
            <person name="Salin G."/>
            <person name="Donnadieu C."/>
            <person name="Desdevises Y."/>
            <person name="Sanchez-Ferandin S."/>
            <person name="Moreau H."/>
            <person name="Rivals E."/>
            <person name="Grigoriev I.V."/>
            <person name="Grimsley N."/>
            <person name="Eyre-Walker A."/>
            <person name="Piganeau G."/>
        </authorList>
    </citation>
    <scope>NUCLEOTIDE SEQUENCE [LARGE SCALE GENOMIC DNA]</scope>
    <source>
        <strain evidence="2">RCC 1115</strain>
    </source>
</reference>
<proteinExistence type="predicted"/>
<feature type="coiled-coil region" evidence="1">
    <location>
        <begin position="232"/>
        <end position="259"/>
    </location>
</feature>
<keyword evidence="1" id="KW-0175">Coiled coil</keyword>
<feature type="coiled-coil region" evidence="1">
    <location>
        <begin position="57"/>
        <end position="202"/>
    </location>
</feature>
<accession>A0A1Y5I8Q4</accession>
<evidence type="ECO:0000256" key="1">
    <source>
        <dbReference type="SAM" id="Coils"/>
    </source>
</evidence>
<name>A0A1Y5I8Q4_OSTTA</name>
<dbReference type="EMBL" id="KZ155785">
    <property type="protein sequence ID" value="OUS45958.1"/>
    <property type="molecule type" value="Genomic_DNA"/>
</dbReference>
<protein>
    <submittedName>
        <fullName evidence="2">Uncharacterized protein</fullName>
    </submittedName>
</protein>
<gene>
    <name evidence="2" type="ORF">BE221DRAFT_76222</name>
</gene>
<dbReference type="AlphaFoldDB" id="A0A1Y5I8Q4"/>
<feature type="non-terminal residue" evidence="2">
    <location>
        <position position="1"/>
    </location>
</feature>
<sequence>VVSALASEEATVERDALERFVRRARSGEGAREDGGIRMTLADAEAVLEDLKTRDVVLARAKEEATTREALLAKFQAEAESSTRKLRDHDEAHALLTAEIDDLRDALAKTRAESNALAEETTALSEALESAKAEALEWKRAADVLKRMQGGEATAGDARSGDKMLVLELECALEALTTTRAELEDVSARLAATTRRADLAEKREAVAAAALEASESRAKRAAVRGTSTGNTMNREAKERLDRAEVRVAQLQRRLDQIDGEHVAEMQTLQKEHERICLHLKMNRLSQGDATELMRLEIEDVKRESTARAVKERDAYWRGVLEDVERAREAAVAELKRKMEGELVSKNTQLQRFRHDLVQMLKETA</sequence>
<dbReference type="Proteomes" id="UP000195557">
    <property type="component" value="Unassembled WGS sequence"/>
</dbReference>
<organism evidence="2">
    <name type="scientific">Ostreococcus tauri</name>
    <name type="common">Marine green alga</name>
    <dbReference type="NCBI Taxonomy" id="70448"/>
    <lineage>
        <taxon>Eukaryota</taxon>
        <taxon>Viridiplantae</taxon>
        <taxon>Chlorophyta</taxon>
        <taxon>Mamiellophyceae</taxon>
        <taxon>Mamiellales</taxon>
        <taxon>Bathycoccaceae</taxon>
        <taxon>Ostreococcus</taxon>
    </lineage>
</organism>